<feature type="region of interest" description="Disordered" evidence="1">
    <location>
        <begin position="94"/>
        <end position="378"/>
    </location>
</feature>
<feature type="region of interest" description="Disordered" evidence="1">
    <location>
        <begin position="1"/>
        <end position="36"/>
    </location>
</feature>
<keyword evidence="3" id="KW-1185">Reference proteome</keyword>
<dbReference type="STRING" id="1325735.A0A428SM69"/>
<comment type="caution">
    <text evidence="2">The sequence shown here is derived from an EMBL/GenBank/DDBJ whole genome shotgun (WGS) entry which is preliminary data.</text>
</comment>
<evidence type="ECO:0000313" key="3">
    <source>
        <dbReference type="Proteomes" id="UP000287144"/>
    </source>
</evidence>
<gene>
    <name evidence="2" type="ORF">CEP52_014457</name>
</gene>
<feature type="region of interest" description="Disordered" evidence="1">
    <location>
        <begin position="54"/>
        <end position="78"/>
    </location>
</feature>
<feature type="compositionally biased region" description="Polar residues" evidence="1">
    <location>
        <begin position="297"/>
        <end position="314"/>
    </location>
</feature>
<evidence type="ECO:0000313" key="2">
    <source>
        <dbReference type="EMBL" id="RSL90811.1"/>
    </source>
</evidence>
<feature type="compositionally biased region" description="Polar residues" evidence="1">
    <location>
        <begin position="187"/>
        <end position="199"/>
    </location>
</feature>
<feature type="compositionally biased region" description="Basic and acidic residues" evidence="1">
    <location>
        <begin position="338"/>
        <end position="348"/>
    </location>
</feature>
<sequence length="446" mass="47150">MSGATSASPPSASSPVRTRRDSINSISVASTTDKGQLAHTLDKIHTSASQCDSLTTFNDFAPPPTAVPTSENKGTAGDLVQQGFSGLYSRLKEAVGAGGSSKPSQEQAVSEKSEPSSKRTSIVGNYASKASISSLSRADTGATLSTTSSQIPLTADGGSLNAGGVVAETRSQQSQSSKPSSISLMSGQKSNPTSRQSFSGKAPSSIAVDPTIAPVTVHRDASHSTLRTEESGGIGSSRKSISSRADLQAHLSTAESSANLYDLKDGKLPPRSKREDSSSIDESLKSPTSPRHPRAPSIQTRSVRSPSITSSLLSPDSIRRKPAVIDRISRSRSPGGQDSRDSSLDRGTAEPSRISTVAHDSVCHESFSQGPKPQKMASGDLRIPGTAISNDEASEQVNAQLTRMRKQVLSKEFWMKDDTVKECFLCQTPFYCIQKKTSLSNLWLHL</sequence>
<dbReference type="AlphaFoldDB" id="A0A428SM69"/>
<name>A0A428SM69_9HYPO</name>
<dbReference type="Proteomes" id="UP000287144">
    <property type="component" value="Unassembled WGS sequence"/>
</dbReference>
<dbReference type="EMBL" id="NKCK01000226">
    <property type="protein sequence ID" value="RSL90811.1"/>
    <property type="molecule type" value="Genomic_DNA"/>
</dbReference>
<evidence type="ECO:0000256" key="1">
    <source>
        <dbReference type="SAM" id="MobiDB-lite"/>
    </source>
</evidence>
<accession>A0A428SM69</accession>
<feature type="compositionally biased region" description="Low complexity" evidence="1">
    <location>
        <begin position="1"/>
        <end position="15"/>
    </location>
</feature>
<feature type="compositionally biased region" description="Basic and acidic residues" evidence="1">
    <location>
        <begin position="262"/>
        <end position="277"/>
    </location>
</feature>
<proteinExistence type="predicted"/>
<feature type="compositionally biased region" description="Polar residues" evidence="1">
    <location>
        <begin position="250"/>
        <end position="259"/>
    </location>
</feature>
<feature type="compositionally biased region" description="Basic and acidic residues" evidence="1">
    <location>
        <begin position="317"/>
        <end position="329"/>
    </location>
</feature>
<feature type="compositionally biased region" description="Polar residues" evidence="1">
    <location>
        <begin position="118"/>
        <end position="152"/>
    </location>
</feature>
<feature type="compositionally biased region" description="Basic and acidic residues" evidence="1">
    <location>
        <begin position="217"/>
        <end position="230"/>
    </location>
</feature>
<feature type="compositionally biased region" description="Polar residues" evidence="1">
    <location>
        <begin position="23"/>
        <end position="34"/>
    </location>
</feature>
<feature type="compositionally biased region" description="Low complexity" evidence="1">
    <location>
        <begin position="171"/>
        <end position="186"/>
    </location>
</feature>
<organism evidence="2 3">
    <name type="scientific">Fusarium oligoseptatum</name>
    <dbReference type="NCBI Taxonomy" id="2604345"/>
    <lineage>
        <taxon>Eukaryota</taxon>
        <taxon>Fungi</taxon>
        <taxon>Dikarya</taxon>
        <taxon>Ascomycota</taxon>
        <taxon>Pezizomycotina</taxon>
        <taxon>Sordariomycetes</taxon>
        <taxon>Hypocreomycetidae</taxon>
        <taxon>Hypocreales</taxon>
        <taxon>Nectriaceae</taxon>
        <taxon>Fusarium</taxon>
        <taxon>Fusarium solani species complex</taxon>
    </lineage>
</organism>
<reference evidence="2 3" key="1">
    <citation type="submission" date="2017-06" db="EMBL/GenBank/DDBJ databases">
        <title>Comparative genomic analysis of Ambrosia Fusariam Clade fungi.</title>
        <authorList>
            <person name="Stajich J.E."/>
            <person name="Carrillo J."/>
            <person name="Kijimoto T."/>
            <person name="Eskalen A."/>
            <person name="O'Donnell K."/>
            <person name="Kasson M."/>
        </authorList>
    </citation>
    <scope>NUCLEOTIDE SEQUENCE [LARGE SCALE GENOMIC DNA]</scope>
    <source>
        <strain evidence="2 3">NRRL62579</strain>
    </source>
</reference>
<protein>
    <submittedName>
        <fullName evidence="2">Uncharacterized protein</fullName>
    </submittedName>
</protein>